<dbReference type="Proteomes" id="UP000245765">
    <property type="component" value="Unassembled WGS sequence"/>
</dbReference>
<gene>
    <name evidence="2" type="ORF">DFH01_26405</name>
</gene>
<evidence type="ECO:0000313" key="2">
    <source>
        <dbReference type="EMBL" id="PWS34163.1"/>
    </source>
</evidence>
<comment type="caution">
    <text evidence="2">The sequence shown here is derived from an EMBL/GenBank/DDBJ whole genome shotgun (WGS) entry which is preliminary data.</text>
</comment>
<evidence type="ECO:0000313" key="3">
    <source>
        <dbReference type="Proteomes" id="UP000245765"/>
    </source>
</evidence>
<evidence type="ECO:0000259" key="1">
    <source>
        <dbReference type="Pfam" id="PF07589"/>
    </source>
</evidence>
<dbReference type="EMBL" id="QGNA01000008">
    <property type="protein sequence ID" value="PWS34163.1"/>
    <property type="molecule type" value="Genomic_DNA"/>
</dbReference>
<feature type="domain" description="Ice-binding protein C-terminal" evidence="1">
    <location>
        <begin position="244"/>
        <end position="267"/>
    </location>
</feature>
<dbReference type="Pfam" id="PF07589">
    <property type="entry name" value="PEP-CTERM"/>
    <property type="match status" value="1"/>
</dbReference>
<accession>A0A317F6Y7</accession>
<proteinExistence type="predicted"/>
<keyword evidence="3" id="KW-1185">Reference proteome</keyword>
<sequence>MACGMHSPLCCRPEKIATIGTTRKKVMLDSKRFARALWALGLVVGSAAWSSAQAGLEIRSWVGTHEFGAEPGQSIPTGIQGYVNGALYTTHTGYYKFTYGPPPPVGLPSPPATGHGTAIFKNEFREPIGGGGDSFCNNPGIAGCGGIASVVGATFTRYYAANTLIPFEFFFHQDVGNHLLANGATSTANGAYLVQIGTGTARNAGPGSLALIGLTDNTVTLGTNGSVIGDHDFQDLTLSITQLPVPEPMSLALFGMGLAGLGLAQRRARRA</sequence>
<protein>
    <recommendedName>
        <fullName evidence="1">Ice-binding protein C-terminal domain-containing protein</fullName>
    </recommendedName>
</protein>
<dbReference type="NCBIfam" id="TIGR02595">
    <property type="entry name" value="PEP_CTERM"/>
    <property type="match status" value="1"/>
</dbReference>
<dbReference type="AlphaFoldDB" id="A0A317F6Y7"/>
<name>A0A317F6Y7_9PROT</name>
<reference evidence="3" key="1">
    <citation type="submission" date="2018-05" db="EMBL/GenBank/DDBJ databases">
        <authorList>
            <person name="Du Z."/>
            <person name="Wang X."/>
        </authorList>
    </citation>
    <scope>NUCLEOTIDE SEQUENCE [LARGE SCALE GENOMIC DNA]</scope>
    <source>
        <strain evidence="3">CQN31</strain>
    </source>
</reference>
<organism evidence="2 3">
    <name type="scientific">Falsiroseomonas bella</name>
    <dbReference type="NCBI Taxonomy" id="2184016"/>
    <lineage>
        <taxon>Bacteria</taxon>
        <taxon>Pseudomonadati</taxon>
        <taxon>Pseudomonadota</taxon>
        <taxon>Alphaproteobacteria</taxon>
        <taxon>Acetobacterales</taxon>
        <taxon>Roseomonadaceae</taxon>
        <taxon>Falsiroseomonas</taxon>
    </lineage>
</organism>
<dbReference type="InterPro" id="IPR013424">
    <property type="entry name" value="Ice-binding_C"/>
</dbReference>